<dbReference type="InterPro" id="IPR036249">
    <property type="entry name" value="Thioredoxin-like_sf"/>
</dbReference>
<dbReference type="PANTHER" id="PTHR13887">
    <property type="entry name" value="GLUTATHIONE S-TRANSFERASE KAPPA"/>
    <property type="match status" value="1"/>
</dbReference>
<organism evidence="2 3">
    <name type="scientific">Aestuariispira insulae</name>
    <dbReference type="NCBI Taxonomy" id="1461337"/>
    <lineage>
        <taxon>Bacteria</taxon>
        <taxon>Pseudomonadati</taxon>
        <taxon>Pseudomonadota</taxon>
        <taxon>Alphaproteobacteria</taxon>
        <taxon>Rhodospirillales</taxon>
        <taxon>Kiloniellaceae</taxon>
        <taxon>Aestuariispira</taxon>
    </lineage>
</organism>
<dbReference type="PANTHER" id="PTHR13887:SF41">
    <property type="entry name" value="THIOREDOXIN SUPERFAMILY PROTEIN"/>
    <property type="match status" value="1"/>
</dbReference>
<name>A0A3D9HNJ2_9PROT</name>
<dbReference type="Pfam" id="PF01323">
    <property type="entry name" value="DSBA"/>
    <property type="match status" value="1"/>
</dbReference>
<sequence>MDSGKIGIEVFSDPICPWCFIGKRRLEEALDQREDIDVEVTWRTFQLNPQMPADGMDRREYLEGKFGGPENADRVYGNIARAGQTAGIDFAFDKIQVTPNTQDAHRLIRLCQNRDAGLAERLVKRLFEAYFLEGRNIGDRSTLVDLAGCVGLAPMDAETLLLGKDLLREILEEDNMARRLGVNGVPCFIIDGQFALSGAQEAKAFFPLFDLAAERRRSGSLSR</sequence>
<gene>
    <name evidence="2" type="ORF">DFP90_104352</name>
</gene>
<dbReference type="InterPro" id="IPR001853">
    <property type="entry name" value="DSBA-like_thioredoxin_dom"/>
</dbReference>
<dbReference type="AlphaFoldDB" id="A0A3D9HNJ2"/>
<dbReference type="Proteomes" id="UP000256845">
    <property type="component" value="Unassembled WGS sequence"/>
</dbReference>
<dbReference type="SUPFAM" id="SSF52833">
    <property type="entry name" value="Thioredoxin-like"/>
    <property type="match status" value="1"/>
</dbReference>
<evidence type="ECO:0000313" key="2">
    <source>
        <dbReference type="EMBL" id="RED51073.1"/>
    </source>
</evidence>
<dbReference type="GO" id="GO:0016853">
    <property type="term" value="F:isomerase activity"/>
    <property type="evidence" value="ECO:0007669"/>
    <property type="project" value="UniProtKB-KW"/>
</dbReference>
<keyword evidence="3" id="KW-1185">Reference proteome</keyword>
<reference evidence="2 3" key="1">
    <citation type="submission" date="2018-07" db="EMBL/GenBank/DDBJ databases">
        <title>Genomic Encyclopedia of Type Strains, Phase III (KMG-III): the genomes of soil and plant-associated and newly described type strains.</title>
        <authorList>
            <person name="Whitman W."/>
        </authorList>
    </citation>
    <scope>NUCLEOTIDE SEQUENCE [LARGE SCALE GENOMIC DNA]</scope>
    <source>
        <strain evidence="2 3">CECT 8488</strain>
    </source>
</reference>
<dbReference type="RefSeq" id="WP_245957058.1">
    <property type="nucleotide sequence ID" value="NZ_QRDW01000004.1"/>
</dbReference>
<feature type="domain" description="DSBA-like thioredoxin" evidence="1">
    <location>
        <begin position="8"/>
        <end position="203"/>
    </location>
</feature>
<accession>A0A3D9HNJ2</accession>
<dbReference type="GO" id="GO:0016491">
    <property type="term" value="F:oxidoreductase activity"/>
    <property type="evidence" value="ECO:0007669"/>
    <property type="project" value="InterPro"/>
</dbReference>
<proteinExistence type="predicted"/>
<dbReference type="CDD" id="cd03024">
    <property type="entry name" value="DsbA_FrnE"/>
    <property type="match status" value="1"/>
</dbReference>
<evidence type="ECO:0000313" key="3">
    <source>
        <dbReference type="Proteomes" id="UP000256845"/>
    </source>
</evidence>
<dbReference type="EMBL" id="QRDW01000004">
    <property type="protein sequence ID" value="RED51073.1"/>
    <property type="molecule type" value="Genomic_DNA"/>
</dbReference>
<evidence type="ECO:0000259" key="1">
    <source>
        <dbReference type="Pfam" id="PF01323"/>
    </source>
</evidence>
<dbReference type="Gene3D" id="3.40.30.10">
    <property type="entry name" value="Glutaredoxin"/>
    <property type="match status" value="1"/>
</dbReference>
<protein>
    <submittedName>
        <fullName evidence="2">Putative DsbA family dithiol-disulfide isomerase</fullName>
    </submittedName>
</protein>
<comment type="caution">
    <text evidence="2">The sequence shown here is derived from an EMBL/GenBank/DDBJ whole genome shotgun (WGS) entry which is preliminary data.</text>
</comment>
<keyword evidence="2" id="KW-0413">Isomerase</keyword>